<dbReference type="Gene3D" id="1.10.287.70">
    <property type="match status" value="1"/>
</dbReference>
<dbReference type="InterPro" id="IPR005821">
    <property type="entry name" value="Ion_trans_dom"/>
</dbReference>
<dbReference type="SUPFAM" id="SSF51206">
    <property type="entry name" value="cAMP-binding domain-like"/>
    <property type="match status" value="1"/>
</dbReference>
<dbReference type="Gene3D" id="1.10.287.630">
    <property type="entry name" value="Helix hairpin bin"/>
    <property type="match status" value="1"/>
</dbReference>
<keyword evidence="7 10" id="KW-0472">Membrane</keyword>
<keyword evidence="5 10" id="KW-1133">Transmembrane helix</keyword>
<keyword evidence="6" id="KW-0406">Ion transport</keyword>
<keyword evidence="3" id="KW-0813">Transport</keyword>
<sequence>MFVSSDILTINLITDSSRFLFLVGYGGSLWKFVTLLLPKALNCLPDAPQNQLHSSCFLVSSSLNSVMEVRRSPESFQLQHSESRPSSIGETRSRNSLRTFRSISTSFTTSFDRLTSFGNIRFDREVRSKGLGYLKCMIDRNPVFLHLWNEILVMLCVIATSLDPLFCYTLLVDEGKQCVGFDNKMRKVVVIVRSIIDFLYIFLIVCHFHFGYSTFYNANPDEADDGVCTRAWKFFFSYFTVDVLSVLPLPQVVVLILIPSLRGNGFIYAVRSLKYILIVQYLPRVFRIYSFLKKVRWTSSILPESAGAKAAFNLFLYMLASHVIGAFWYLFTVERKTTCWEESYTNWPLNCNYVGNLSANLSADTICSPKAENASNSFDFGIFKDALRIVGSRKIVKKLSLCFWWGLQKLSSLGQDLKTSNHLWEVYFAVTITISGLILFALLVGNLQTYLQSTIARLEEMRLKGQDIELWMAYHSLPSKLKKKIKKYERYKWQETKGVDVEQVLRNLPRDLRRDTKRHLFSTPLLRVSKLQNMDKRLLDAICDYLKPVLYIERSFIVQEGEPLDEMVFIIQGKVMIYSKRDSEGADGSSGSGWLTKGDFYGEDLLDWALRNPTSTTVPISTKTIRAHTKVEAFVLMADDLKTVVSKFWWLFSRNSPSLKAIWAPWAALALQLAWRRYQKSKNEKDKCKFQLAIERRNAIKNSNTRLLNSNLARVLRVLKLKAKKAQAESSRV</sequence>
<dbReference type="OrthoDB" id="421226at2759"/>
<dbReference type="InterPro" id="IPR000595">
    <property type="entry name" value="cNMP-bd_dom"/>
</dbReference>
<feature type="transmembrane region" description="Helical" evidence="10">
    <location>
        <begin position="151"/>
        <end position="171"/>
    </location>
</feature>
<dbReference type="Gene3D" id="2.60.120.10">
    <property type="entry name" value="Jelly Rolls"/>
    <property type="match status" value="1"/>
</dbReference>
<dbReference type="Pfam" id="PF00520">
    <property type="entry name" value="Ion_trans"/>
    <property type="match status" value="1"/>
</dbReference>
<evidence type="ECO:0000256" key="8">
    <source>
        <dbReference type="ARBA" id="ARBA00023286"/>
    </source>
</evidence>
<dbReference type="KEGG" id="cmo:103484156"/>
<gene>
    <name evidence="13" type="primary">LOC103484156</name>
</gene>
<dbReference type="GeneID" id="103484156"/>
<accession>A0A1S3AY65</accession>
<feature type="transmembrane region" description="Helical" evidence="10">
    <location>
        <begin position="191"/>
        <end position="215"/>
    </location>
</feature>
<dbReference type="PANTHER" id="PTHR45651">
    <property type="entry name" value="CYCLIC NUCLEOTIDE-GATED ION CHANNEL 15-RELATED-RELATED"/>
    <property type="match status" value="1"/>
</dbReference>
<evidence type="ECO:0000313" key="13">
    <source>
        <dbReference type="RefSeq" id="XP_008439340.1"/>
    </source>
</evidence>
<feature type="transmembrane region" description="Helical" evidence="10">
    <location>
        <begin position="426"/>
        <end position="447"/>
    </location>
</feature>
<evidence type="ECO:0000256" key="3">
    <source>
        <dbReference type="ARBA" id="ARBA00022448"/>
    </source>
</evidence>
<dbReference type="eggNOG" id="KOG0498">
    <property type="taxonomic scope" value="Eukaryota"/>
</dbReference>
<evidence type="ECO:0000256" key="6">
    <source>
        <dbReference type="ARBA" id="ARBA00023065"/>
    </source>
</evidence>
<keyword evidence="12" id="KW-1185">Reference proteome</keyword>
<keyword evidence="8" id="KW-1071">Ligand-gated ion channel</keyword>
<dbReference type="CDD" id="cd00038">
    <property type="entry name" value="CAP_ED"/>
    <property type="match status" value="1"/>
</dbReference>
<evidence type="ECO:0000256" key="7">
    <source>
        <dbReference type="ARBA" id="ARBA00023136"/>
    </source>
</evidence>
<dbReference type="SMART" id="SM00100">
    <property type="entry name" value="cNMP"/>
    <property type="match status" value="1"/>
</dbReference>
<dbReference type="InParanoid" id="A0A1S3AY65"/>
<dbReference type="PROSITE" id="PS50042">
    <property type="entry name" value="CNMP_BINDING_3"/>
    <property type="match status" value="1"/>
</dbReference>
<evidence type="ECO:0000256" key="4">
    <source>
        <dbReference type="ARBA" id="ARBA00022692"/>
    </source>
</evidence>
<dbReference type="SUPFAM" id="SSF81324">
    <property type="entry name" value="Voltage-gated potassium channels"/>
    <property type="match status" value="1"/>
</dbReference>
<reference evidence="13" key="1">
    <citation type="submission" date="2025-08" db="UniProtKB">
        <authorList>
            <consortium name="RefSeq"/>
        </authorList>
    </citation>
    <scope>IDENTIFICATION</scope>
    <source>
        <tissue evidence="13">Stem</tissue>
    </source>
</reference>
<dbReference type="RefSeq" id="XP_008439340.1">
    <property type="nucleotide sequence ID" value="XM_008441118.3"/>
</dbReference>
<evidence type="ECO:0000256" key="2">
    <source>
        <dbReference type="ARBA" id="ARBA00010486"/>
    </source>
</evidence>
<organism evidence="12 13">
    <name type="scientific">Cucumis melo</name>
    <name type="common">Muskmelon</name>
    <dbReference type="NCBI Taxonomy" id="3656"/>
    <lineage>
        <taxon>Eukaryota</taxon>
        <taxon>Viridiplantae</taxon>
        <taxon>Streptophyta</taxon>
        <taxon>Embryophyta</taxon>
        <taxon>Tracheophyta</taxon>
        <taxon>Spermatophyta</taxon>
        <taxon>Magnoliopsida</taxon>
        <taxon>eudicotyledons</taxon>
        <taxon>Gunneridae</taxon>
        <taxon>Pentapetalae</taxon>
        <taxon>rosids</taxon>
        <taxon>fabids</taxon>
        <taxon>Cucurbitales</taxon>
        <taxon>Cucurbitaceae</taxon>
        <taxon>Benincaseae</taxon>
        <taxon>Cucumis</taxon>
    </lineage>
</organism>
<evidence type="ECO:0000259" key="11">
    <source>
        <dbReference type="PROSITE" id="PS50042"/>
    </source>
</evidence>
<evidence type="ECO:0000313" key="12">
    <source>
        <dbReference type="Proteomes" id="UP001652600"/>
    </source>
</evidence>
<feature type="transmembrane region" description="Helical" evidence="10">
    <location>
        <begin position="273"/>
        <end position="292"/>
    </location>
</feature>
<keyword evidence="4 10" id="KW-0812">Transmembrane</keyword>
<feature type="transmembrane region" description="Helical" evidence="10">
    <location>
        <begin position="312"/>
        <end position="331"/>
    </location>
</feature>
<dbReference type="GO" id="GO:0016020">
    <property type="term" value="C:membrane"/>
    <property type="evidence" value="ECO:0007669"/>
    <property type="project" value="UniProtKB-SubCell"/>
</dbReference>
<dbReference type="InterPro" id="IPR014710">
    <property type="entry name" value="RmlC-like_jellyroll"/>
</dbReference>
<dbReference type="AlphaFoldDB" id="A0A1S3AY65"/>
<evidence type="ECO:0000256" key="9">
    <source>
        <dbReference type="ARBA" id="ARBA00023303"/>
    </source>
</evidence>
<evidence type="ECO:0000256" key="1">
    <source>
        <dbReference type="ARBA" id="ARBA00004141"/>
    </source>
</evidence>
<evidence type="ECO:0000256" key="5">
    <source>
        <dbReference type="ARBA" id="ARBA00022989"/>
    </source>
</evidence>
<feature type="transmembrane region" description="Helical" evidence="10">
    <location>
        <begin position="235"/>
        <end position="261"/>
    </location>
</feature>
<dbReference type="PANTHER" id="PTHR45651:SF36">
    <property type="entry name" value="CYCLIC NUCLEOTIDE-BINDING DOMAIN-CONTAINING PROTEIN"/>
    <property type="match status" value="1"/>
</dbReference>
<dbReference type="InterPro" id="IPR018490">
    <property type="entry name" value="cNMP-bd_dom_sf"/>
</dbReference>
<protein>
    <submittedName>
        <fullName evidence="13">Cyclic nucleotide-gated ion channel 1-like isoform X1</fullName>
    </submittedName>
</protein>
<comment type="similarity">
    <text evidence="2">Belongs to the cyclic nucleotide-gated cation channel (TC 1.A.1.5) family.</text>
</comment>
<comment type="subcellular location">
    <subcellularLocation>
        <location evidence="1">Membrane</location>
        <topology evidence="1">Multi-pass membrane protein</topology>
    </subcellularLocation>
</comment>
<feature type="domain" description="Cyclic nucleotide-binding" evidence="11">
    <location>
        <begin position="530"/>
        <end position="618"/>
    </location>
</feature>
<keyword evidence="9" id="KW-0407">Ion channel</keyword>
<proteinExistence type="inferred from homology"/>
<evidence type="ECO:0000256" key="10">
    <source>
        <dbReference type="SAM" id="Phobius"/>
    </source>
</evidence>
<dbReference type="GO" id="GO:0005216">
    <property type="term" value="F:monoatomic ion channel activity"/>
    <property type="evidence" value="ECO:0007669"/>
    <property type="project" value="InterPro"/>
</dbReference>
<dbReference type="Proteomes" id="UP001652600">
    <property type="component" value="Chromosome 6"/>
</dbReference>
<name>A0A1S3AY65_CUCME</name>